<comment type="caution">
    <text evidence="12">The sequence shown here is derived from an EMBL/GenBank/DDBJ whole genome shotgun (WGS) entry which is preliminary data.</text>
</comment>
<dbReference type="GO" id="GO:0003746">
    <property type="term" value="F:translation elongation factor activity"/>
    <property type="evidence" value="ECO:0007669"/>
    <property type="project" value="UniProtKB-KW"/>
</dbReference>
<comment type="function">
    <text evidence="1 10">Transcription elongation factor implicated in the maintenance of proper chromatin structure in actively transcribed regions.</text>
</comment>
<evidence type="ECO:0000256" key="5">
    <source>
        <dbReference type="ARBA" id="ARBA00022771"/>
    </source>
</evidence>
<evidence type="ECO:0000256" key="2">
    <source>
        <dbReference type="ARBA" id="ARBA00004123"/>
    </source>
</evidence>
<evidence type="ECO:0000256" key="11">
    <source>
        <dbReference type="SAM" id="MobiDB-lite"/>
    </source>
</evidence>
<keyword evidence="4 10" id="KW-0479">Metal-binding</keyword>
<comment type="subcellular location">
    <subcellularLocation>
        <location evidence="2 10">Nucleus</location>
    </subcellularLocation>
</comment>
<dbReference type="Gene3D" id="2.20.25.190">
    <property type="match status" value="1"/>
</dbReference>
<protein>
    <recommendedName>
        <fullName evidence="10">Transcription elongation factor 1 homolog</fullName>
    </recommendedName>
</protein>
<accession>A0A1Y2AQW9</accession>
<sequence length="169" mass="18890">MGKRKSSSKPAPKKAAVQLPTTFKCIFCNVMKVTVSMDKSTMTGTLRCKHCEREFRSPINNLSAPVDVFCDWVDAAEELRQKQPPKQRPARPPSPLGHGAQGGASMDIRGREVDEDADADADGEVEEEEYDRTEGKDAEGEEVDEDEDDGREKRRRAVDDEDEDDDEDD</sequence>
<evidence type="ECO:0000256" key="3">
    <source>
        <dbReference type="ARBA" id="ARBA00009730"/>
    </source>
</evidence>
<dbReference type="SUPFAM" id="SSF57783">
    <property type="entry name" value="Zinc beta-ribbon"/>
    <property type="match status" value="1"/>
</dbReference>
<evidence type="ECO:0000313" key="13">
    <source>
        <dbReference type="Proteomes" id="UP000193986"/>
    </source>
</evidence>
<evidence type="ECO:0000256" key="6">
    <source>
        <dbReference type="ARBA" id="ARBA00022833"/>
    </source>
</evidence>
<dbReference type="FunFam" id="2.20.25.190:FF:000001">
    <property type="entry name" value="Transcription elongation factor 1 homolog"/>
    <property type="match status" value="1"/>
</dbReference>
<reference evidence="12 13" key="1">
    <citation type="submission" date="2016-07" db="EMBL/GenBank/DDBJ databases">
        <title>Pervasive Adenine N6-methylation of Active Genes in Fungi.</title>
        <authorList>
            <consortium name="DOE Joint Genome Institute"/>
            <person name="Mondo S.J."/>
            <person name="Dannebaum R.O."/>
            <person name="Kuo R.C."/>
            <person name="Labutti K."/>
            <person name="Haridas S."/>
            <person name="Kuo A."/>
            <person name="Salamov A."/>
            <person name="Ahrendt S.R."/>
            <person name="Lipzen A."/>
            <person name="Sullivan W."/>
            <person name="Andreopoulos W.B."/>
            <person name="Clum A."/>
            <person name="Lindquist E."/>
            <person name="Daum C."/>
            <person name="Ramamoorthy G.K."/>
            <person name="Gryganskyi A."/>
            <person name="Culley D."/>
            <person name="Magnuson J.K."/>
            <person name="James T.Y."/>
            <person name="O'Malley M.A."/>
            <person name="Stajich J.E."/>
            <person name="Spatafora J.W."/>
            <person name="Visel A."/>
            <person name="Grigoriev I.V."/>
        </authorList>
    </citation>
    <scope>NUCLEOTIDE SEQUENCE [LARGE SCALE GENOMIC DNA]</scope>
    <source>
        <strain evidence="12 13">68-887.2</strain>
    </source>
</reference>
<dbReference type="PANTHER" id="PTHR20934:SF0">
    <property type="entry name" value="TRANSCRIPTION ELONGATION FACTOR 1 HOMOLOG"/>
    <property type="match status" value="1"/>
</dbReference>
<organism evidence="12 13">
    <name type="scientific">Naematelia encephala</name>
    <dbReference type="NCBI Taxonomy" id="71784"/>
    <lineage>
        <taxon>Eukaryota</taxon>
        <taxon>Fungi</taxon>
        <taxon>Dikarya</taxon>
        <taxon>Basidiomycota</taxon>
        <taxon>Agaricomycotina</taxon>
        <taxon>Tremellomycetes</taxon>
        <taxon>Tremellales</taxon>
        <taxon>Naemateliaceae</taxon>
        <taxon>Naematelia</taxon>
    </lineage>
</organism>
<feature type="compositionally biased region" description="Acidic residues" evidence="11">
    <location>
        <begin position="139"/>
        <end position="149"/>
    </location>
</feature>
<evidence type="ECO:0000313" key="12">
    <source>
        <dbReference type="EMBL" id="ORY24958.1"/>
    </source>
</evidence>
<dbReference type="AlphaFoldDB" id="A0A1Y2AQW9"/>
<evidence type="ECO:0000256" key="1">
    <source>
        <dbReference type="ARBA" id="ARBA00003357"/>
    </source>
</evidence>
<dbReference type="STRING" id="71784.A0A1Y2AQW9"/>
<dbReference type="Pfam" id="PF05129">
    <property type="entry name" value="Zn_ribbon_Elf1"/>
    <property type="match status" value="1"/>
</dbReference>
<feature type="compositionally biased region" description="Acidic residues" evidence="11">
    <location>
        <begin position="159"/>
        <end position="169"/>
    </location>
</feature>
<evidence type="ECO:0000256" key="8">
    <source>
        <dbReference type="ARBA" id="ARBA00023163"/>
    </source>
</evidence>
<keyword evidence="7 10" id="KW-0805">Transcription regulation</keyword>
<evidence type="ECO:0000256" key="4">
    <source>
        <dbReference type="ARBA" id="ARBA00022723"/>
    </source>
</evidence>
<evidence type="ECO:0000256" key="10">
    <source>
        <dbReference type="RuleBase" id="RU364033"/>
    </source>
</evidence>
<keyword evidence="12" id="KW-0648">Protein biosynthesis</keyword>
<keyword evidence="13" id="KW-1185">Reference proteome</keyword>
<dbReference type="GO" id="GO:0000993">
    <property type="term" value="F:RNA polymerase II complex binding"/>
    <property type="evidence" value="ECO:0007669"/>
    <property type="project" value="TreeGrafter"/>
</dbReference>
<keyword evidence="6 10" id="KW-0862">Zinc</keyword>
<dbReference type="GO" id="GO:0008270">
    <property type="term" value="F:zinc ion binding"/>
    <property type="evidence" value="ECO:0007669"/>
    <property type="project" value="UniProtKB-KW"/>
</dbReference>
<name>A0A1Y2AQW9_9TREE</name>
<dbReference type="InParanoid" id="A0A1Y2AQW9"/>
<evidence type="ECO:0000256" key="9">
    <source>
        <dbReference type="ARBA" id="ARBA00023242"/>
    </source>
</evidence>
<feature type="region of interest" description="Disordered" evidence="11">
    <location>
        <begin position="79"/>
        <end position="169"/>
    </location>
</feature>
<keyword evidence="12" id="KW-0251">Elongation factor</keyword>
<dbReference type="EMBL" id="MCFC01000062">
    <property type="protein sequence ID" value="ORY24958.1"/>
    <property type="molecule type" value="Genomic_DNA"/>
</dbReference>
<dbReference type="PANTHER" id="PTHR20934">
    <property type="entry name" value="TRANSCRIPTION ELONGATION FACTOR 1 HOMOLOG"/>
    <property type="match status" value="1"/>
</dbReference>
<feature type="compositionally biased region" description="Acidic residues" evidence="11">
    <location>
        <begin position="113"/>
        <end position="131"/>
    </location>
</feature>
<dbReference type="OrthoDB" id="445983at2759"/>
<keyword evidence="9 10" id="KW-0539">Nucleus</keyword>
<dbReference type="InterPro" id="IPR007808">
    <property type="entry name" value="Elf1"/>
</dbReference>
<dbReference type="InterPro" id="IPR038567">
    <property type="entry name" value="T_Elf1_sf"/>
</dbReference>
<gene>
    <name evidence="12" type="ORF">BCR39DRAFT_545352</name>
</gene>
<keyword evidence="5 10" id="KW-0863">Zinc-finger</keyword>
<dbReference type="GO" id="GO:0006368">
    <property type="term" value="P:transcription elongation by RNA polymerase II"/>
    <property type="evidence" value="ECO:0007669"/>
    <property type="project" value="TreeGrafter"/>
</dbReference>
<evidence type="ECO:0000256" key="7">
    <source>
        <dbReference type="ARBA" id="ARBA00023015"/>
    </source>
</evidence>
<dbReference type="Proteomes" id="UP000193986">
    <property type="component" value="Unassembled WGS sequence"/>
</dbReference>
<proteinExistence type="inferred from homology"/>
<comment type="similarity">
    <text evidence="3 10">Belongs to the ELOF1 family.</text>
</comment>
<dbReference type="GO" id="GO:0008023">
    <property type="term" value="C:transcription elongation factor complex"/>
    <property type="evidence" value="ECO:0007669"/>
    <property type="project" value="TreeGrafter"/>
</dbReference>
<keyword evidence="8 10" id="KW-0804">Transcription</keyword>